<accession>A0A6J4NAI0</accession>
<feature type="non-terminal residue" evidence="2">
    <location>
        <position position="108"/>
    </location>
</feature>
<feature type="non-terminal residue" evidence="2">
    <location>
        <position position="1"/>
    </location>
</feature>
<organism evidence="2">
    <name type="scientific">uncultured Nocardioides sp</name>
    <dbReference type="NCBI Taxonomy" id="198441"/>
    <lineage>
        <taxon>Bacteria</taxon>
        <taxon>Bacillati</taxon>
        <taxon>Actinomycetota</taxon>
        <taxon>Actinomycetes</taxon>
        <taxon>Propionibacteriales</taxon>
        <taxon>Nocardioidaceae</taxon>
        <taxon>Nocardioides</taxon>
        <taxon>environmental samples</taxon>
    </lineage>
</organism>
<feature type="compositionally biased region" description="Low complexity" evidence="1">
    <location>
        <begin position="8"/>
        <end position="23"/>
    </location>
</feature>
<gene>
    <name evidence="2" type="ORF">AVDCRST_MAG32-1445</name>
</gene>
<dbReference type="EMBL" id="CADCUM010000069">
    <property type="protein sequence ID" value="CAA9379750.1"/>
    <property type="molecule type" value="Genomic_DNA"/>
</dbReference>
<feature type="region of interest" description="Disordered" evidence="1">
    <location>
        <begin position="1"/>
        <end position="108"/>
    </location>
</feature>
<protein>
    <submittedName>
        <fullName evidence="2">Uncharacterized protein</fullName>
    </submittedName>
</protein>
<reference evidence="2" key="1">
    <citation type="submission" date="2020-02" db="EMBL/GenBank/DDBJ databases">
        <authorList>
            <person name="Meier V. D."/>
        </authorList>
    </citation>
    <scope>NUCLEOTIDE SEQUENCE</scope>
    <source>
        <strain evidence="2">AVDCRST_MAG32</strain>
    </source>
</reference>
<evidence type="ECO:0000313" key="2">
    <source>
        <dbReference type="EMBL" id="CAA9379750.1"/>
    </source>
</evidence>
<name>A0A6J4NAI0_9ACTN</name>
<evidence type="ECO:0000256" key="1">
    <source>
        <dbReference type="SAM" id="MobiDB-lite"/>
    </source>
</evidence>
<sequence>GAGRGGRRAVAGGRRPALAAYGPGDPGGGARPPEVPPGTWALRRAERPEGTRRRRRDGGRPAPRPARQGRPRRARHPLVGAGRGRAASPVGVGAGRARLPRRRGRAGL</sequence>
<dbReference type="AlphaFoldDB" id="A0A6J4NAI0"/>
<feature type="compositionally biased region" description="Basic residues" evidence="1">
    <location>
        <begin position="98"/>
        <end position="108"/>
    </location>
</feature>
<proteinExistence type="predicted"/>
<feature type="compositionally biased region" description="Basic residues" evidence="1">
    <location>
        <begin position="67"/>
        <end position="76"/>
    </location>
</feature>